<protein>
    <recommendedName>
        <fullName evidence="2">UPF0178 protein AOE01nite_10710</fullName>
    </recommendedName>
</protein>
<evidence type="ECO:0000256" key="1">
    <source>
        <dbReference type="ARBA" id="ARBA00008522"/>
    </source>
</evidence>
<dbReference type="Proteomes" id="UP000321746">
    <property type="component" value="Unassembled WGS sequence"/>
</dbReference>
<dbReference type="EMBL" id="BJYG01000011">
    <property type="protein sequence ID" value="GEN62847.1"/>
    <property type="molecule type" value="Genomic_DNA"/>
</dbReference>
<comment type="similarity">
    <text evidence="1 2">Belongs to the UPF0178 family.</text>
</comment>
<dbReference type="InterPro" id="IPR003791">
    <property type="entry name" value="UPF0178"/>
</dbReference>
<dbReference type="Pfam" id="PF02639">
    <property type="entry name" value="DUF188"/>
    <property type="match status" value="1"/>
</dbReference>
<proteinExistence type="inferred from homology"/>
<gene>
    <name evidence="3" type="ORF">AOE01nite_10710</name>
</gene>
<dbReference type="AlphaFoldDB" id="A0A511XIS0"/>
<accession>A0A511XIS0</accession>
<reference evidence="3 4" key="1">
    <citation type="submission" date="2019-07" db="EMBL/GenBank/DDBJ databases">
        <title>Whole genome shotgun sequence of Acetobacter oeni NBRC 105207.</title>
        <authorList>
            <person name="Hosoyama A."/>
            <person name="Uohara A."/>
            <person name="Ohji S."/>
            <person name="Ichikawa N."/>
        </authorList>
    </citation>
    <scope>NUCLEOTIDE SEQUENCE [LARGE SCALE GENOMIC DNA]</scope>
    <source>
        <strain evidence="3 4">NBRC 105207</strain>
    </source>
</reference>
<comment type="caution">
    <text evidence="3">The sequence shown here is derived from an EMBL/GenBank/DDBJ whole genome shotgun (WGS) entry which is preliminary data.</text>
</comment>
<sequence>MEPHPSILSALKGEPAFFPSALYLPEALRQDRPMTRIFIDADACPVKDEIYRVAGRYSLTVFVVSNRMIVVPQSPHIERIIVESGPDCADDWIAEHAEPGDVVITSDIPLASRCVARKAEVLDPKGRHLDGDAIGMAVAMRDLMTDLRSAGVMTSGGAAFTKADRSTFLSALDTLIVRARKQNSR</sequence>
<dbReference type="NCBIfam" id="NF001095">
    <property type="entry name" value="PRK00124.1"/>
    <property type="match status" value="1"/>
</dbReference>
<evidence type="ECO:0000313" key="3">
    <source>
        <dbReference type="EMBL" id="GEN62847.1"/>
    </source>
</evidence>
<organism evidence="3 4">
    <name type="scientific">Acetobacter oeni</name>
    <dbReference type="NCBI Taxonomy" id="304077"/>
    <lineage>
        <taxon>Bacteria</taxon>
        <taxon>Pseudomonadati</taxon>
        <taxon>Pseudomonadota</taxon>
        <taxon>Alphaproteobacteria</taxon>
        <taxon>Acetobacterales</taxon>
        <taxon>Acetobacteraceae</taxon>
        <taxon>Acetobacter</taxon>
    </lineage>
</organism>
<evidence type="ECO:0000256" key="2">
    <source>
        <dbReference type="HAMAP-Rule" id="MF_00489"/>
    </source>
</evidence>
<name>A0A511XIS0_9PROT</name>
<dbReference type="CDD" id="cd18720">
    <property type="entry name" value="PIN_YqxD-like"/>
    <property type="match status" value="1"/>
</dbReference>
<dbReference type="PANTHER" id="PTHR35146">
    <property type="entry name" value="UPF0178 PROTEIN YAII"/>
    <property type="match status" value="1"/>
</dbReference>
<evidence type="ECO:0000313" key="4">
    <source>
        <dbReference type="Proteomes" id="UP000321746"/>
    </source>
</evidence>
<dbReference type="PANTHER" id="PTHR35146:SF1">
    <property type="entry name" value="UPF0178 PROTEIN YAII"/>
    <property type="match status" value="1"/>
</dbReference>
<keyword evidence="4" id="KW-1185">Reference proteome</keyword>
<dbReference type="HAMAP" id="MF_00489">
    <property type="entry name" value="UPF0178"/>
    <property type="match status" value="1"/>
</dbReference>